<keyword evidence="2" id="KW-1185">Reference proteome</keyword>
<evidence type="ECO:0000313" key="2">
    <source>
        <dbReference type="Proteomes" id="UP000593564"/>
    </source>
</evidence>
<accession>A0A7J7H8D6</accession>
<organism evidence="1 2">
    <name type="scientific">Camellia sinensis</name>
    <name type="common">Tea plant</name>
    <name type="synonym">Thea sinensis</name>
    <dbReference type="NCBI Taxonomy" id="4442"/>
    <lineage>
        <taxon>Eukaryota</taxon>
        <taxon>Viridiplantae</taxon>
        <taxon>Streptophyta</taxon>
        <taxon>Embryophyta</taxon>
        <taxon>Tracheophyta</taxon>
        <taxon>Spermatophyta</taxon>
        <taxon>Magnoliopsida</taxon>
        <taxon>eudicotyledons</taxon>
        <taxon>Gunneridae</taxon>
        <taxon>Pentapetalae</taxon>
        <taxon>asterids</taxon>
        <taxon>Ericales</taxon>
        <taxon>Theaceae</taxon>
        <taxon>Camellia</taxon>
    </lineage>
</organism>
<name>A0A7J7H8D6_CAMSI</name>
<protein>
    <submittedName>
        <fullName evidence="1">Uncharacterized protein</fullName>
    </submittedName>
</protein>
<proteinExistence type="predicted"/>
<evidence type="ECO:0000313" key="1">
    <source>
        <dbReference type="EMBL" id="KAF5948521.1"/>
    </source>
</evidence>
<reference evidence="2" key="1">
    <citation type="journal article" date="2020" name="Nat. Commun.">
        <title>Genome assembly of wild tea tree DASZ reveals pedigree and selection history of tea varieties.</title>
        <authorList>
            <person name="Zhang W."/>
            <person name="Zhang Y."/>
            <person name="Qiu H."/>
            <person name="Guo Y."/>
            <person name="Wan H."/>
            <person name="Zhang X."/>
            <person name="Scossa F."/>
            <person name="Alseekh S."/>
            <person name="Zhang Q."/>
            <person name="Wang P."/>
            <person name="Xu L."/>
            <person name="Schmidt M.H."/>
            <person name="Jia X."/>
            <person name="Li D."/>
            <person name="Zhu A."/>
            <person name="Guo F."/>
            <person name="Chen W."/>
            <person name="Ni D."/>
            <person name="Usadel B."/>
            <person name="Fernie A.R."/>
            <person name="Wen W."/>
        </authorList>
    </citation>
    <scope>NUCLEOTIDE SEQUENCE [LARGE SCALE GENOMIC DNA]</scope>
    <source>
        <strain evidence="2">cv. G240</strain>
    </source>
</reference>
<gene>
    <name evidence="1" type="ORF">HYC85_014478</name>
</gene>
<sequence>MLQFNEHNNVQFELLLYSGEWCAIEGYCSMDLPTKACRIEAEKLYVITTIVKPLTNQKTFFA</sequence>
<dbReference type="AlphaFoldDB" id="A0A7J7H8D6"/>
<comment type="caution">
    <text evidence="1">The sequence shown here is derived from an EMBL/GenBank/DDBJ whole genome shotgun (WGS) entry which is preliminary data.</text>
</comment>
<reference evidence="1 2" key="2">
    <citation type="submission" date="2020-07" db="EMBL/GenBank/DDBJ databases">
        <title>Genome assembly of wild tea tree DASZ reveals pedigree and selection history of tea varieties.</title>
        <authorList>
            <person name="Zhang W."/>
        </authorList>
    </citation>
    <scope>NUCLEOTIDE SEQUENCE [LARGE SCALE GENOMIC DNA]</scope>
    <source>
        <strain evidence="2">cv. G240</strain>
        <tissue evidence="1">Leaf</tissue>
    </source>
</reference>
<dbReference type="EMBL" id="JACBKZ010000006">
    <property type="protein sequence ID" value="KAF5948521.1"/>
    <property type="molecule type" value="Genomic_DNA"/>
</dbReference>
<dbReference type="Proteomes" id="UP000593564">
    <property type="component" value="Unassembled WGS sequence"/>
</dbReference>